<sequence>MWQGAHSSSSGMSARQSRPGLLSFSLPGVRGRPPYLLSSPKPFREGCCGSALGLRCAPVRWPMARLGSSKMQDSALRNAPLPAPPDPRCAAGLRTVVRGASRPPYLGCG</sequence>
<keyword evidence="3" id="KW-1185">Reference proteome</keyword>
<evidence type="ECO:0000256" key="1">
    <source>
        <dbReference type="SAM" id="MobiDB-lite"/>
    </source>
</evidence>
<gene>
    <name evidence="2" type="ORF">BU16DRAFT_293627</name>
</gene>
<reference evidence="2" key="1">
    <citation type="journal article" date="2020" name="Stud. Mycol.">
        <title>101 Dothideomycetes genomes: a test case for predicting lifestyles and emergence of pathogens.</title>
        <authorList>
            <person name="Haridas S."/>
            <person name="Albert R."/>
            <person name="Binder M."/>
            <person name="Bloem J."/>
            <person name="Labutti K."/>
            <person name="Salamov A."/>
            <person name="Andreopoulos B."/>
            <person name="Baker S."/>
            <person name="Barry K."/>
            <person name="Bills G."/>
            <person name="Bluhm B."/>
            <person name="Cannon C."/>
            <person name="Castanera R."/>
            <person name="Culley D."/>
            <person name="Daum C."/>
            <person name="Ezra D."/>
            <person name="Gonzalez J."/>
            <person name="Henrissat B."/>
            <person name="Kuo A."/>
            <person name="Liang C."/>
            <person name="Lipzen A."/>
            <person name="Lutzoni F."/>
            <person name="Magnuson J."/>
            <person name="Mondo S."/>
            <person name="Nolan M."/>
            <person name="Ohm R."/>
            <person name="Pangilinan J."/>
            <person name="Park H.-J."/>
            <person name="Ramirez L."/>
            <person name="Alfaro M."/>
            <person name="Sun H."/>
            <person name="Tritt A."/>
            <person name="Yoshinaga Y."/>
            <person name="Zwiers L.-H."/>
            <person name="Turgeon B."/>
            <person name="Goodwin S."/>
            <person name="Spatafora J."/>
            <person name="Crous P."/>
            <person name="Grigoriev I."/>
        </authorList>
    </citation>
    <scope>NUCLEOTIDE SEQUENCE</scope>
    <source>
        <strain evidence="2">CBS 269.34</strain>
    </source>
</reference>
<dbReference type="Proteomes" id="UP000799750">
    <property type="component" value="Unassembled WGS sequence"/>
</dbReference>
<dbReference type="AlphaFoldDB" id="A0A6A6R139"/>
<accession>A0A6A6R139</accession>
<feature type="compositionally biased region" description="Low complexity" evidence="1">
    <location>
        <begin position="1"/>
        <end position="18"/>
    </location>
</feature>
<dbReference type="EMBL" id="MU004185">
    <property type="protein sequence ID" value="KAF2498411.1"/>
    <property type="molecule type" value="Genomic_DNA"/>
</dbReference>
<evidence type="ECO:0000313" key="2">
    <source>
        <dbReference type="EMBL" id="KAF2498411.1"/>
    </source>
</evidence>
<evidence type="ECO:0000313" key="3">
    <source>
        <dbReference type="Proteomes" id="UP000799750"/>
    </source>
</evidence>
<organism evidence="2 3">
    <name type="scientific">Lophium mytilinum</name>
    <dbReference type="NCBI Taxonomy" id="390894"/>
    <lineage>
        <taxon>Eukaryota</taxon>
        <taxon>Fungi</taxon>
        <taxon>Dikarya</taxon>
        <taxon>Ascomycota</taxon>
        <taxon>Pezizomycotina</taxon>
        <taxon>Dothideomycetes</taxon>
        <taxon>Pleosporomycetidae</taxon>
        <taxon>Mytilinidiales</taxon>
        <taxon>Mytilinidiaceae</taxon>
        <taxon>Lophium</taxon>
    </lineage>
</organism>
<name>A0A6A6R139_9PEZI</name>
<protein>
    <submittedName>
        <fullName evidence="2">Uncharacterized protein</fullName>
    </submittedName>
</protein>
<proteinExistence type="predicted"/>
<feature type="region of interest" description="Disordered" evidence="1">
    <location>
        <begin position="1"/>
        <end position="31"/>
    </location>
</feature>